<name>S7Q665_GLOTA</name>
<dbReference type="RefSeq" id="XP_007865533.1">
    <property type="nucleotide sequence ID" value="XM_007867342.1"/>
</dbReference>
<dbReference type="eggNOG" id="ENOG502SRG8">
    <property type="taxonomic scope" value="Eukaryota"/>
</dbReference>
<evidence type="ECO:0000313" key="3">
    <source>
        <dbReference type="Proteomes" id="UP000030669"/>
    </source>
</evidence>
<reference evidence="2 3" key="1">
    <citation type="journal article" date="2012" name="Science">
        <title>The Paleozoic origin of enzymatic lignin decomposition reconstructed from 31 fungal genomes.</title>
        <authorList>
            <person name="Floudas D."/>
            <person name="Binder M."/>
            <person name="Riley R."/>
            <person name="Barry K."/>
            <person name="Blanchette R.A."/>
            <person name="Henrissat B."/>
            <person name="Martinez A.T."/>
            <person name="Otillar R."/>
            <person name="Spatafora J.W."/>
            <person name="Yadav J.S."/>
            <person name="Aerts A."/>
            <person name="Benoit I."/>
            <person name="Boyd A."/>
            <person name="Carlson A."/>
            <person name="Copeland A."/>
            <person name="Coutinho P.M."/>
            <person name="de Vries R.P."/>
            <person name="Ferreira P."/>
            <person name="Findley K."/>
            <person name="Foster B."/>
            <person name="Gaskell J."/>
            <person name="Glotzer D."/>
            <person name="Gorecki P."/>
            <person name="Heitman J."/>
            <person name="Hesse C."/>
            <person name="Hori C."/>
            <person name="Igarashi K."/>
            <person name="Jurgens J.A."/>
            <person name="Kallen N."/>
            <person name="Kersten P."/>
            <person name="Kohler A."/>
            <person name="Kuees U."/>
            <person name="Kumar T.K.A."/>
            <person name="Kuo A."/>
            <person name="LaButti K."/>
            <person name="Larrondo L.F."/>
            <person name="Lindquist E."/>
            <person name="Ling A."/>
            <person name="Lombard V."/>
            <person name="Lucas S."/>
            <person name="Lundell T."/>
            <person name="Martin R."/>
            <person name="McLaughlin D.J."/>
            <person name="Morgenstern I."/>
            <person name="Morin E."/>
            <person name="Murat C."/>
            <person name="Nagy L.G."/>
            <person name="Nolan M."/>
            <person name="Ohm R.A."/>
            <person name="Patyshakuliyeva A."/>
            <person name="Rokas A."/>
            <person name="Ruiz-Duenas F.J."/>
            <person name="Sabat G."/>
            <person name="Salamov A."/>
            <person name="Samejima M."/>
            <person name="Schmutz J."/>
            <person name="Slot J.C."/>
            <person name="St John F."/>
            <person name="Stenlid J."/>
            <person name="Sun H."/>
            <person name="Sun S."/>
            <person name="Syed K."/>
            <person name="Tsang A."/>
            <person name="Wiebenga A."/>
            <person name="Young D."/>
            <person name="Pisabarro A."/>
            <person name="Eastwood D.C."/>
            <person name="Martin F."/>
            <person name="Cullen D."/>
            <person name="Grigoriev I.V."/>
            <person name="Hibbett D.S."/>
        </authorList>
    </citation>
    <scope>NUCLEOTIDE SEQUENCE [LARGE SCALE GENOMIC DNA]</scope>
    <source>
        <strain evidence="2 3">ATCC 11539</strain>
    </source>
</reference>
<dbReference type="Pfam" id="PF09792">
    <property type="entry name" value="But2"/>
    <property type="match status" value="1"/>
</dbReference>
<dbReference type="EMBL" id="KB469301">
    <property type="protein sequence ID" value="EPQ55546.1"/>
    <property type="molecule type" value="Genomic_DNA"/>
</dbReference>
<sequence length="186" mass="21114">MGLDKIERAAPPISRQFVNYPFLLTQIDSGRPSYVYSDDPKRHMTFRGYISPEDRQVSVSAQFRALDFGMEDCELSMVVPITREGSNFTLANDESAHTIDIWRLSANTAIDAKRLSYSTRPPRSSKVASADVMMGTSFNHHFHCPQDSVHSFELACAPKSPSCHVEWWQNMEGAFSGEPRRFNPRH</sequence>
<keyword evidence="3" id="KW-1185">Reference proteome</keyword>
<evidence type="ECO:0000259" key="1">
    <source>
        <dbReference type="Pfam" id="PF09792"/>
    </source>
</evidence>
<accession>S7Q665</accession>
<organism evidence="2 3">
    <name type="scientific">Gloeophyllum trabeum (strain ATCC 11539 / FP-39264 / Madison 617)</name>
    <name type="common">Brown rot fungus</name>
    <dbReference type="NCBI Taxonomy" id="670483"/>
    <lineage>
        <taxon>Eukaryota</taxon>
        <taxon>Fungi</taxon>
        <taxon>Dikarya</taxon>
        <taxon>Basidiomycota</taxon>
        <taxon>Agaricomycotina</taxon>
        <taxon>Agaricomycetes</taxon>
        <taxon>Gloeophyllales</taxon>
        <taxon>Gloeophyllaceae</taxon>
        <taxon>Gloeophyllum</taxon>
    </lineage>
</organism>
<dbReference type="AlphaFoldDB" id="S7Q665"/>
<feature type="domain" description="Ubiquitin 3 binding protein But2 C-terminal" evidence="1">
    <location>
        <begin position="20"/>
        <end position="171"/>
    </location>
</feature>
<dbReference type="InterPro" id="IPR018620">
    <property type="entry name" value="Ubiquitin3-bd_protein_But2_C"/>
</dbReference>
<protein>
    <recommendedName>
        <fullName evidence="1">Ubiquitin 3 binding protein But2 C-terminal domain-containing protein</fullName>
    </recommendedName>
</protein>
<dbReference type="OMA" id="ADCAMEW"/>
<proteinExistence type="predicted"/>
<gene>
    <name evidence="2" type="ORF">GLOTRDRAFT_41137</name>
</gene>
<dbReference type="OrthoDB" id="61113at2759"/>
<dbReference type="GeneID" id="19306030"/>
<evidence type="ECO:0000313" key="2">
    <source>
        <dbReference type="EMBL" id="EPQ55546.1"/>
    </source>
</evidence>
<dbReference type="Proteomes" id="UP000030669">
    <property type="component" value="Unassembled WGS sequence"/>
</dbReference>
<dbReference type="KEGG" id="gtr:GLOTRDRAFT_41137"/>
<dbReference type="HOGENOM" id="CLU_055652_1_0_1"/>